<gene>
    <name evidence="1" type="ORF">ACOLOM_LOCUS13022</name>
</gene>
<evidence type="ECO:0000313" key="2">
    <source>
        <dbReference type="Proteomes" id="UP000789525"/>
    </source>
</evidence>
<proteinExistence type="predicted"/>
<reference evidence="1" key="1">
    <citation type="submission" date="2021-06" db="EMBL/GenBank/DDBJ databases">
        <authorList>
            <person name="Kallberg Y."/>
            <person name="Tangrot J."/>
            <person name="Rosling A."/>
        </authorList>
    </citation>
    <scope>NUCLEOTIDE SEQUENCE</scope>
    <source>
        <strain evidence="1">CL356</strain>
    </source>
</reference>
<protein>
    <submittedName>
        <fullName evidence="1">5883_t:CDS:1</fullName>
    </submittedName>
</protein>
<feature type="non-terminal residue" evidence="1">
    <location>
        <position position="1"/>
    </location>
</feature>
<accession>A0ACA9QMR9</accession>
<sequence>ASELLQYVPSELKAASLQVQPPHSPAVAPAERLESDLLRTARGFFASKEFARAAYTLRSCKSPKARFLALYTQFLPKRNLKKILKELSVSHWPLVEPFS</sequence>
<dbReference type="EMBL" id="CAJVPT010056760">
    <property type="protein sequence ID" value="CAG8757292.1"/>
    <property type="molecule type" value="Genomic_DNA"/>
</dbReference>
<comment type="caution">
    <text evidence="1">The sequence shown here is derived from an EMBL/GenBank/DDBJ whole genome shotgun (WGS) entry which is preliminary data.</text>
</comment>
<organism evidence="1 2">
    <name type="scientific">Acaulospora colombiana</name>
    <dbReference type="NCBI Taxonomy" id="27376"/>
    <lineage>
        <taxon>Eukaryota</taxon>
        <taxon>Fungi</taxon>
        <taxon>Fungi incertae sedis</taxon>
        <taxon>Mucoromycota</taxon>
        <taxon>Glomeromycotina</taxon>
        <taxon>Glomeromycetes</taxon>
        <taxon>Diversisporales</taxon>
        <taxon>Acaulosporaceae</taxon>
        <taxon>Acaulospora</taxon>
    </lineage>
</organism>
<name>A0ACA9QMR9_9GLOM</name>
<evidence type="ECO:0000313" key="1">
    <source>
        <dbReference type="EMBL" id="CAG8757292.1"/>
    </source>
</evidence>
<keyword evidence="2" id="KW-1185">Reference proteome</keyword>
<dbReference type="Proteomes" id="UP000789525">
    <property type="component" value="Unassembled WGS sequence"/>
</dbReference>